<dbReference type="Proteomes" id="UP000054107">
    <property type="component" value="Unassembled WGS sequence"/>
</dbReference>
<dbReference type="AlphaFoldDB" id="A0A0B7NU30"/>
<reference evidence="1 2" key="1">
    <citation type="submission" date="2014-09" db="EMBL/GenBank/DDBJ databases">
        <authorList>
            <person name="Ellenberger Sabrina"/>
        </authorList>
    </citation>
    <scope>NUCLEOTIDE SEQUENCE [LARGE SCALE GENOMIC DNA]</scope>
    <source>
        <strain evidence="1 2">CBS 412.66</strain>
    </source>
</reference>
<dbReference type="OrthoDB" id="71260at2759"/>
<evidence type="ECO:0008006" key="3">
    <source>
        <dbReference type="Google" id="ProtNLM"/>
    </source>
</evidence>
<name>A0A0B7NU30_9FUNG</name>
<gene>
    <name evidence="1" type="primary">PARPA_13090.1 scaffold 45923</name>
</gene>
<accession>A0A0B7NU30</accession>
<sequence length="335" mass="37706">MFDAEKYSKRFKEKAYTTQGVYSQPGNLPLIITAPHGGLSKPETIPDRTRDGSLLLADMHTKEIALGIGEFVSDHYRSAPHVISNDISRRKADVNRPLQDGAETDAGERVWREYHQSVQFSVEKVLKSNRSGLLVDIHGHTHFDGAIELGYLLSLEELQSKSVILDQIILEKSSIRQFAKRHGKTTPHKLLYYFGDLIAASSENHIAVSPSSHMPIPLDKNYFVGGFTTQYYHNLWNGLDVIQVEIPRHLRLHEKNRRLVIKVVSLAIINMLDRYYIKHGIARNLFSGQAKLKEGNEMKVEVKATSIGTSGCRVASSTRQHCVGSSRSLKKLLKP</sequence>
<protein>
    <recommendedName>
        <fullName evidence="3">N-formylglutamate amidohydrolase</fullName>
    </recommendedName>
</protein>
<keyword evidence="2" id="KW-1185">Reference proteome</keyword>
<dbReference type="EMBL" id="LN733911">
    <property type="protein sequence ID" value="CEP18783.1"/>
    <property type="molecule type" value="Genomic_DNA"/>
</dbReference>
<dbReference type="SUPFAM" id="SSF53187">
    <property type="entry name" value="Zn-dependent exopeptidases"/>
    <property type="match status" value="1"/>
</dbReference>
<evidence type="ECO:0000313" key="1">
    <source>
        <dbReference type="EMBL" id="CEP18783.1"/>
    </source>
</evidence>
<organism evidence="1 2">
    <name type="scientific">Parasitella parasitica</name>
    <dbReference type="NCBI Taxonomy" id="35722"/>
    <lineage>
        <taxon>Eukaryota</taxon>
        <taxon>Fungi</taxon>
        <taxon>Fungi incertae sedis</taxon>
        <taxon>Mucoromycota</taxon>
        <taxon>Mucoromycotina</taxon>
        <taxon>Mucoromycetes</taxon>
        <taxon>Mucorales</taxon>
        <taxon>Mucorineae</taxon>
        <taxon>Mucoraceae</taxon>
        <taxon>Parasitella</taxon>
    </lineage>
</organism>
<evidence type="ECO:0000313" key="2">
    <source>
        <dbReference type="Proteomes" id="UP000054107"/>
    </source>
</evidence>
<proteinExistence type="predicted"/>
<dbReference type="Gene3D" id="3.40.630.40">
    <property type="entry name" value="Zn-dependent exopeptidases"/>
    <property type="match status" value="1"/>
</dbReference>